<organism evidence="2 3">
    <name type="scientific">Microbacterium candidum</name>
    <dbReference type="NCBI Taxonomy" id="3041922"/>
    <lineage>
        <taxon>Bacteria</taxon>
        <taxon>Bacillati</taxon>
        <taxon>Actinomycetota</taxon>
        <taxon>Actinomycetes</taxon>
        <taxon>Micrococcales</taxon>
        <taxon>Microbacteriaceae</taxon>
        <taxon>Microbacterium</taxon>
    </lineage>
</organism>
<evidence type="ECO:0000313" key="2">
    <source>
        <dbReference type="EMBL" id="MDL9979830.1"/>
    </source>
</evidence>
<evidence type="ECO:0000313" key="3">
    <source>
        <dbReference type="Proteomes" id="UP001235064"/>
    </source>
</evidence>
<gene>
    <name evidence="2" type="ORF">QSV35_10860</name>
</gene>
<accession>A0ABT7MZJ3</accession>
<dbReference type="RefSeq" id="WP_286288762.1">
    <property type="nucleotide sequence ID" value="NZ_JASXSZ010000003.1"/>
</dbReference>
<sequence length="210" mass="23435">MSAPAGWYPDANGHPRWWDGYRWVDAAPATATAPAGVPPRVAPGTSANTVWIWLIVLLPLVSAILASGYLLQLQSGMLDFARIVPSDGSSPDPQAFIRWEMSTVFNGWYFALLGIGWVIYGISAWFAYLDFRDLSRRGFVRPFHWAWIFLSSWVYVIGRTVVVGRRGGRGAAPLWVFIALQAVGFVAAMIWMSMFMQQFMHAIMATLQTS</sequence>
<feature type="transmembrane region" description="Helical" evidence="1">
    <location>
        <begin position="174"/>
        <end position="194"/>
    </location>
</feature>
<name>A0ABT7MZJ3_9MICO</name>
<keyword evidence="1" id="KW-0472">Membrane</keyword>
<protein>
    <recommendedName>
        <fullName evidence="4">DUF2510 domain-containing protein</fullName>
    </recommendedName>
</protein>
<keyword evidence="1" id="KW-0812">Transmembrane</keyword>
<keyword evidence="1" id="KW-1133">Transmembrane helix</keyword>
<evidence type="ECO:0000256" key="1">
    <source>
        <dbReference type="SAM" id="Phobius"/>
    </source>
</evidence>
<evidence type="ECO:0008006" key="4">
    <source>
        <dbReference type="Google" id="ProtNLM"/>
    </source>
</evidence>
<feature type="transmembrane region" description="Helical" evidence="1">
    <location>
        <begin position="143"/>
        <end position="162"/>
    </location>
</feature>
<proteinExistence type="predicted"/>
<feature type="transmembrane region" description="Helical" evidence="1">
    <location>
        <begin position="108"/>
        <end position="131"/>
    </location>
</feature>
<feature type="transmembrane region" description="Helical" evidence="1">
    <location>
        <begin position="50"/>
        <end position="71"/>
    </location>
</feature>
<reference evidence="2 3" key="1">
    <citation type="submission" date="2023-06" db="EMBL/GenBank/DDBJ databases">
        <title>Microbacterium sp. nov., isolated from a waste landfill.</title>
        <authorList>
            <person name="Wen W."/>
        </authorList>
    </citation>
    <scope>NUCLEOTIDE SEQUENCE [LARGE SCALE GENOMIC DNA]</scope>
    <source>
        <strain evidence="2 3">ASV49</strain>
    </source>
</reference>
<comment type="caution">
    <text evidence="2">The sequence shown here is derived from an EMBL/GenBank/DDBJ whole genome shotgun (WGS) entry which is preliminary data.</text>
</comment>
<keyword evidence="3" id="KW-1185">Reference proteome</keyword>
<dbReference type="EMBL" id="JASXSZ010000003">
    <property type="protein sequence ID" value="MDL9979830.1"/>
    <property type="molecule type" value="Genomic_DNA"/>
</dbReference>
<dbReference type="Proteomes" id="UP001235064">
    <property type="component" value="Unassembled WGS sequence"/>
</dbReference>